<dbReference type="InterPro" id="IPR036286">
    <property type="entry name" value="LexA/Signal_pep-like_sf"/>
</dbReference>
<dbReference type="Proteomes" id="UP000229641">
    <property type="component" value="Unassembled WGS sequence"/>
</dbReference>
<keyword evidence="2" id="KW-0378">Hydrolase</keyword>
<keyword evidence="4 7" id="KW-1133">Transmembrane helix</keyword>
<sequence>MAQEDINQIRNIYFKLKGGVFNFKGSSMEPVLKEGDILRVLPINTANIRAGDIVVFNRNVLVCHRILGRFKRDDKLCFLEKGDNSSGAGYISYEDIIGRVKYIITKNGLKKPPFVIFRKNILFFALDIFMGIYIEFSDFLKNKLFLGKSNKFLKFLGTIIWRVYYFYFKLIVKDRFSAAGSVFFSVTPK</sequence>
<evidence type="ECO:0000256" key="7">
    <source>
        <dbReference type="SAM" id="Phobius"/>
    </source>
</evidence>
<evidence type="ECO:0000256" key="4">
    <source>
        <dbReference type="ARBA" id="ARBA00022989"/>
    </source>
</evidence>
<feature type="transmembrane region" description="Helical" evidence="7">
    <location>
        <begin position="152"/>
        <end position="168"/>
    </location>
</feature>
<dbReference type="GO" id="GO:0012505">
    <property type="term" value="C:endomembrane system"/>
    <property type="evidence" value="ECO:0007669"/>
    <property type="project" value="UniProtKB-SubCell"/>
</dbReference>
<dbReference type="PANTHER" id="PTHR10806">
    <property type="entry name" value="SIGNAL PEPTIDASE COMPLEX CATALYTIC SUBUNIT SEC11"/>
    <property type="match status" value="1"/>
</dbReference>
<organism evidence="9 10">
    <name type="scientific">Candidatus Ghiorseimicrobium undicola</name>
    <dbReference type="NCBI Taxonomy" id="1974746"/>
    <lineage>
        <taxon>Bacteria</taxon>
        <taxon>Pseudomonadati</taxon>
        <taxon>Candidatus Omnitrophota</taxon>
        <taxon>Candidatus Ghiorseimicrobium</taxon>
    </lineage>
</organism>
<comment type="caution">
    <text evidence="9">The sequence shown here is derived from an EMBL/GenBank/DDBJ whole genome shotgun (WGS) entry which is preliminary data.</text>
</comment>
<dbReference type="PANTHER" id="PTHR10806:SF6">
    <property type="entry name" value="SIGNAL PEPTIDASE COMPLEX CATALYTIC SUBUNIT SEC11"/>
    <property type="match status" value="1"/>
</dbReference>
<accession>A0A2H0M057</accession>
<evidence type="ECO:0000313" key="10">
    <source>
        <dbReference type="Proteomes" id="UP000229641"/>
    </source>
</evidence>
<dbReference type="InterPro" id="IPR015927">
    <property type="entry name" value="Peptidase_S24_S26A/B/C"/>
</dbReference>
<keyword evidence="5 7" id="KW-0472">Membrane</keyword>
<evidence type="ECO:0000256" key="6">
    <source>
        <dbReference type="NCBIfam" id="TIGR02228"/>
    </source>
</evidence>
<dbReference type="EMBL" id="PCWA01000001">
    <property type="protein sequence ID" value="PIQ90031.1"/>
    <property type="molecule type" value="Genomic_DNA"/>
</dbReference>
<dbReference type="GO" id="GO:0004252">
    <property type="term" value="F:serine-type endopeptidase activity"/>
    <property type="evidence" value="ECO:0007669"/>
    <property type="project" value="UniProtKB-UniRule"/>
</dbReference>
<feature type="transmembrane region" description="Helical" evidence="7">
    <location>
        <begin position="121"/>
        <end position="140"/>
    </location>
</feature>
<evidence type="ECO:0000256" key="2">
    <source>
        <dbReference type="ARBA" id="ARBA00022670"/>
    </source>
</evidence>
<evidence type="ECO:0000259" key="8">
    <source>
        <dbReference type="Pfam" id="PF00717"/>
    </source>
</evidence>
<dbReference type="GO" id="GO:0006465">
    <property type="term" value="P:signal peptide processing"/>
    <property type="evidence" value="ECO:0007669"/>
    <property type="project" value="UniProtKB-UniRule"/>
</dbReference>
<keyword evidence="2" id="KW-0645">Protease</keyword>
<gene>
    <name evidence="9" type="ORF">COV72_00020</name>
</gene>
<evidence type="ECO:0000256" key="5">
    <source>
        <dbReference type="ARBA" id="ARBA00023136"/>
    </source>
</evidence>
<comment type="subcellular location">
    <subcellularLocation>
        <location evidence="1">Endomembrane system</location>
    </subcellularLocation>
</comment>
<dbReference type="EC" id="3.4.21.89" evidence="6"/>
<proteinExistence type="predicted"/>
<dbReference type="GO" id="GO:0016020">
    <property type="term" value="C:membrane"/>
    <property type="evidence" value="ECO:0007669"/>
    <property type="project" value="UniProtKB-UniRule"/>
</dbReference>
<dbReference type="InterPro" id="IPR019533">
    <property type="entry name" value="Peptidase_S26"/>
</dbReference>
<protein>
    <recommendedName>
        <fullName evidence="6">Signal peptidase I</fullName>
        <ecNumber evidence="6">3.4.21.89</ecNumber>
    </recommendedName>
</protein>
<name>A0A2H0M057_9BACT</name>
<feature type="domain" description="Peptidase S24/S26A/S26B/S26C" evidence="8">
    <location>
        <begin position="21"/>
        <end position="80"/>
    </location>
</feature>
<dbReference type="GO" id="GO:0009003">
    <property type="term" value="F:signal peptidase activity"/>
    <property type="evidence" value="ECO:0007669"/>
    <property type="project" value="UniProtKB-EC"/>
</dbReference>
<keyword evidence="3 7" id="KW-0812">Transmembrane</keyword>
<dbReference type="InterPro" id="IPR001733">
    <property type="entry name" value="Peptidase_S26B"/>
</dbReference>
<dbReference type="NCBIfam" id="TIGR02228">
    <property type="entry name" value="sigpep_I_arch"/>
    <property type="match status" value="1"/>
</dbReference>
<evidence type="ECO:0000256" key="1">
    <source>
        <dbReference type="ARBA" id="ARBA00004308"/>
    </source>
</evidence>
<dbReference type="AlphaFoldDB" id="A0A2H0M057"/>
<reference evidence="9 10" key="1">
    <citation type="submission" date="2017-09" db="EMBL/GenBank/DDBJ databases">
        <title>Depth-based differentiation of microbial function through sediment-hosted aquifers and enrichment of novel symbionts in the deep terrestrial subsurface.</title>
        <authorList>
            <person name="Probst A.J."/>
            <person name="Ladd B."/>
            <person name="Jarett J.K."/>
            <person name="Geller-Mcgrath D.E."/>
            <person name="Sieber C.M."/>
            <person name="Emerson J.B."/>
            <person name="Anantharaman K."/>
            <person name="Thomas B.C."/>
            <person name="Malmstrom R."/>
            <person name="Stieglmeier M."/>
            <person name="Klingl A."/>
            <person name="Woyke T."/>
            <person name="Ryan C.M."/>
            <person name="Banfield J.F."/>
        </authorList>
    </citation>
    <scope>NUCLEOTIDE SEQUENCE [LARGE SCALE GENOMIC DNA]</scope>
    <source>
        <strain evidence="9">CG11_big_fil_rev_8_21_14_0_20_42_13</strain>
    </source>
</reference>
<dbReference type="Pfam" id="PF00717">
    <property type="entry name" value="Peptidase_S24"/>
    <property type="match status" value="1"/>
</dbReference>
<dbReference type="SUPFAM" id="SSF51306">
    <property type="entry name" value="LexA/Signal peptidase"/>
    <property type="match status" value="1"/>
</dbReference>
<evidence type="ECO:0000256" key="3">
    <source>
        <dbReference type="ARBA" id="ARBA00022692"/>
    </source>
</evidence>
<evidence type="ECO:0000313" key="9">
    <source>
        <dbReference type="EMBL" id="PIQ90031.1"/>
    </source>
</evidence>
<dbReference type="Gene3D" id="2.10.109.10">
    <property type="entry name" value="Umud Fragment, subunit A"/>
    <property type="match status" value="1"/>
</dbReference>
<dbReference type="CDD" id="cd06530">
    <property type="entry name" value="S26_SPase_I"/>
    <property type="match status" value="1"/>
</dbReference>